<feature type="region of interest" description="Disordered" evidence="1">
    <location>
        <begin position="1"/>
        <end position="24"/>
    </location>
</feature>
<proteinExistence type="predicted"/>
<dbReference type="Pfam" id="PF19801">
    <property type="entry name" value="DUF6284"/>
    <property type="match status" value="1"/>
</dbReference>
<accession>A0A2S6IVF0</accession>
<dbReference type="InterPro" id="IPR046251">
    <property type="entry name" value="DUF6284"/>
</dbReference>
<dbReference type="RefSeq" id="WP_104431475.1">
    <property type="nucleotide sequence ID" value="NZ_PTJD01000002.1"/>
</dbReference>
<comment type="caution">
    <text evidence="2">The sequence shown here is derived from an EMBL/GenBank/DDBJ whole genome shotgun (WGS) entry which is preliminary data.</text>
</comment>
<dbReference type="Proteomes" id="UP000239485">
    <property type="component" value="Unassembled WGS sequence"/>
</dbReference>
<reference evidence="2 3" key="1">
    <citation type="submission" date="2018-02" db="EMBL/GenBank/DDBJ databases">
        <title>Genomic Encyclopedia of Archaeal and Bacterial Type Strains, Phase II (KMG-II): from individual species to whole genera.</title>
        <authorList>
            <person name="Goeker M."/>
        </authorList>
    </citation>
    <scope>NUCLEOTIDE SEQUENCE [LARGE SCALE GENOMIC DNA]</scope>
    <source>
        <strain evidence="2 3">DSM 22857</strain>
    </source>
</reference>
<organism evidence="2 3">
    <name type="scientific">Kineococcus xinjiangensis</name>
    <dbReference type="NCBI Taxonomy" id="512762"/>
    <lineage>
        <taxon>Bacteria</taxon>
        <taxon>Bacillati</taxon>
        <taxon>Actinomycetota</taxon>
        <taxon>Actinomycetes</taxon>
        <taxon>Kineosporiales</taxon>
        <taxon>Kineosporiaceae</taxon>
        <taxon>Kineococcus</taxon>
    </lineage>
</organism>
<dbReference type="EMBL" id="PTJD01000002">
    <property type="protein sequence ID" value="PPK98034.1"/>
    <property type="molecule type" value="Genomic_DNA"/>
</dbReference>
<evidence type="ECO:0000313" key="3">
    <source>
        <dbReference type="Proteomes" id="UP000239485"/>
    </source>
</evidence>
<feature type="compositionally biased region" description="Basic and acidic residues" evidence="1">
    <location>
        <begin position="7"/>
        <end position="19"/>
    </location>
</feature>
<gene>
    <name evidence="2" type="ORF">CLV92_102187</name>
</gene>
<evidence type="ECO:0000313" key="2">
    <source>
        <dbReference type="EMBL" id="PPK98034.1"/>
    </source>
</evidence>
<keyword evidence="3" id="KW-1185">Reference proteome</keyword>
<name>A0A2S6IVF0_9ACTN</name>
<protein>
    <submittedName>
        <fullName evidence="2">Uncharacterized protein</fullName>
    </submittedName>
</protein>
<dbReference type="AlphaFoldDB" id="A0A2S6IVF0"/>
<sequence length="96" mass="10907">MQSNRIHTPDRRIERRTEEPTASDLRAIEAEWPLIAAEVELVNAEVAALSAPSAMSELARRRVRRAEGRVVEEARTWAACQQRPRHTRRQAPEVAA</sequence>
<evidence type="ECO:0000256" key="1">
    <source>
        <dbReference type="SAM" id="MobiDB-lite"/>
    </source>
</evidence>